<dbReference type="PIRSF" id="PIRSF011911">
    <property type="entry name" value="A118_put_portal"/>
    <property type="match status" value="1"/>
</dbReference>
<evidence type="ECO:0000313" key="2">
    <source>
        <dbReference type="EMBL" id="MBI1708246.1"/>
    </source>
</evidence>
<dbReference type="Proteomes" id="UP001194414">
    <property type="component" value="Unassembled WGS sequence"/>
</dbReference>
<dbReference type="RefSeq" id="WP_198566577.1">
    <property type="nucleotide sequence ID" value="NZ_JACCPP010000022.1"/>
</dbReference>
<feature type="compositionally biased region" description="Acidic residues" evidence="1">
    <location>
        <begin position="515"/>
        <end position="531"/>
    </location>
</feature>
<comment type="caution">
    <text evidence="2">The sequence shown here is derived from an EMBL/GenBank/DDBJ whole genome shotgun (WGS) entry which is preliminary data.</text>
</comment>
<dbReference type="NCBIfam" id="TIGR01542">
    <property type="entry name" value="A118_put_portal"/>
    <property type="match status" value="1"/>
</dbReference>
<feature type="region of interest" description="Disordered" evidence="1">
    <location>
        <begin position="496"/>
        <end position="531"/>
    </location>
</feature>
<sequence>MNLLNKIKDFFRIGGAKLGMVQELAQITDDPRISIPSSEYERIKVAKEYYANDLKKETFRNAKGRAYQRQLNSLNVTKMAARRLASIIFNEGCEVTVDDDNANKVIQHVFKTENFNENYELALEKWIALGSGCIRPTISNGKIVLSWANAGQVYPLNVNTSEVNEVALAFKSQQTENKQTVYYTLLEFHQWDQNTGDYTITNELYRSTQEDSVGIKVSLNRLNEYATLQPVITFHDIKRPLFAFYRNPGANNINLDSPLGLGIVDNAKPTIDAINRTHDEYVEEVIKGRRKILAPEWMFFNGGSGNDELDQFSAKAHPPLLPEDETVFQMFYGSNNDDDKVVDLTVPIRADDYTKTMNFWLSEFERETGLSQGTFTTTPTGIQTATEVVSNNSMTYQTRSSYLTMVRKNIYALVYAVLELAQYHDLLDPEYQWTGDIDQVNPNFKPNDGVFIDQDKQKQEDLQAVAGNALPKRIMWIRDYGIDDATADEWWKMLQEENGQPDPDGEIGLYASGGDDNDDEENDTESDAEGS</sequence>
<reference evidence="2" key="1">
    <citation type="submission" date="2020-07" db="EMBL/GenBank/DDBJ databases">
        <title>Comparative genomics analyses of Lactobacillus crispatus isolated from different ecological niches.</title>
        <authorList>
            <person name="Mancino W."/>
            <person name="Mancabelli L."/>
            <person name="Lugli G.A."/>
            <person name="Milani C."/>
            <person name="Viappiani A."/>
            <person name="Anzalone R."/>
            <person name="Longhi G."/>
            <person name="Ventura M."/>
            <person name="Turroni F."/>
        </authorList>
    </citation>
    <scope>NUCLEOTIDE SEQUENCE</scope>
    <source>
        <strain evidence="2">LB65</strain>
    </source>
</reference>
<gene>
    <name evidence="2" type="ORF">HYQ56_1230</name>
</gene>
<dbReference type="InterPro" id="IPR021145">
    <property type="entry name" value="Portal_protein_SPP1_Gp6-like"/>
</dbReference>
<accession>A0AAW4DND3</accession>
<protein>
    <submittedName>
        <fullName evidence="2">Capsid protein</fullName>
    </submittedName>
</protein>
<dbReference type="AlphaFoldDB" id="A0AAW4DND3"/>
<dbReference type="EMBL" id="JACCPP010000022">
    <property type="protein sequence ID" value="MBI1708246.1"/>
    <property type="molecule type" value="Genomic_DNA"/>
</dbReference>
<dbReference type="InterPro" id="IPR006432">
    <property type="entry name" value="Phage_portal_A118-type"/>
</dbReference>
<name>A0AAW4DND3_9LACO</name>
<organism evidence="2 3">
    <name type="scientific">Lactobacillus crispatus</name>
    <dbReference type="NCBI Taxonomy" id="47770"/>
    <lineage>
        <taxon>Bacteria</taxon>
        <taxon>Bacillati</taxon>
        <taxon>Bacillota</taxon>
        <taxon>Bacilli</taxon>
        <taxon>Lactobacillales</taxon>
        <taxon>Lactobacillaceae</taxon>
        <taxon>Lactobacillus</taxon>
    </lineage>
</organism>
<proteinExistence type="predicted"/>
<dbReference type="Pfam" id="PF05133">
    <property type="entry name" value="SPP1_portal"/>
    <property type="match status" value="1"/>
</dbReference>
<evidence type="ECO:0000313" key="3">
    <source>
        <dbReference type="Proteomes" id="UP001194414"/>
    </source>
</evidence>
<evidence type="ECO:0000256" key="1">
    <source>
        <dbReference type="SAM" id="MobiDB-lite"/>
    </source>
</evidence>